<feature type="region of interest" description="Disordered" evidence="1">
    <location>
        <begin position="45"/>
        <end position="65"/>
    </location>
</feature>
<organism evidence="2 3">
    <name type="scientific">Escherichia coli</name>
    <dbReference type="NCBI Taxonomy" id="562"/>
    <lineage>
        <taxon>Bacteria</taxon>
        <taxon>Pseudomonadati</taxon>
        <taxon>Pseudomonadota</taxon>
        <taxon>Gammaproteobacteria</taxon>
        <taxon>Enterobacterales</taxon>
        <taxon>Enterobacteriaceae</taxon>
        <taxon>Escherichia</taxon>
    </lineage>
</organism>
<dbReference type="Proteomes" id="UP000303027">
    <property type="component" value="Unassembled WGS sequence"/>
</dbReference>
<dbReference type="EMBL" id="BFXY01000200">
    <property type="protein sequence ID" value="GDH65999.1"/>
    <property type="molecule type" value="Genomic_DNA"/>
</dbReference>
<sequence length="125" mass="14291">MTGQIQPPHQGKQRKRAPPGQKHPRLIQMQNAVCMVQHHQYQSHSFDDIPLSGGPDKKALQPLPGFHGHNTDRVIHILHIITPYEALKPYMCQHSSPDNQYHHCGKAEKRHIHHTNPSGNRIHPD</sequence>
<evidence type="ECO:0000313" key="3">
    <source>
        <dbReference type="Proteomes" id="UP000303027"/>
    </source>
</evidence>
<feature type="compositionally biased region" description="Basic residues" evidence="1">
    <location>
        <begin position="11"/>
        <end position="24"/>
    </location>
</feature>
<evidence type="ECO:0000313" key="2">
    <source>
        <dbReference type="EMBL" id="GDH65999.1"/>
    </source>
</evidence>
<reference evidence="2 3" key="1">
    <citation type="submission" date="2018-04" db="EMBL/GenBank/DDBJ databases">
        <title>Large scale genomics of bovine and human commensal E. coli to reveal the emerging process of EHEC.</title>
        <authorList>
            <person name="Arimizu Y."/>
            <person name="Ogura Y."/>
        </authorList>
    </citation>
    <scope>NUCLEOTIDE SEQUENCE [LARGE SCALE GENOMIC DNA]</scope>
    <source>
        <strain evidence="2 3">KK-P061</strain>
    </source>
</reference>
<evidence type="ECO:0000256" key="1">
    <source>
        <dbReference type="SAM" id="MobiDB-lite"/>
    </source>
</evidence>
<gene>
    <name evidence="2" type="ORF">BvCmsKKP061_05273</name>
</gene>
<proteinExistence type="predicted"/>
<dbReference type="AlphaFoldDB" id="A0A4C9I5H3"/>
<feature type="region of interest" description="Disordered" evidence="1">
    <location>
        <begin position="105"/>
        <end position="125"/>
    </location>
</feature>
<comment type="caution">
    <text evidence="2">The sequence shown here is derived from an EMBL/GenBank/DDBJ whole genome shotgun (WGS) entry which is preliminary data.</text>
</comment>
<protein>
    <submittedName>
        <fullName evidence="2">Uncharacterized protein</fullName>
    </submittedName>
</protein>
<name>A0A4C9I5H3_ECOLX</name>
<feature type="region of interest" description="Disordered" evidence="1">
    <location>
        <begin position="1"/>
        <end position="24"/>
    </location>
</feature>
<accession>A0A4C9I5H3</accession>